<organism evidence="1 2">
    <name type="scientific">Acidianus manzaensis</name>
    <dbReference type="NCBI Taxonomy" id="282676"/>
    <lineage>
        <taxon>Archaea</taxon>
        <taxon>Thermoproteota</taxon>
        <taxon>Thermoprotei</taxon>
        <taxon>Sulfolobales</taxon>
        <taxon>Sulfolobaceae</taxon>
        <taxon>Acidianus</taxon>
    </lineage>
</organism>
<evidence type="ECO:0000313" key="2">
    <source>
        <dbReference type="Proteomes" id="UP000193404"/>
    </source>
</evidence>
<keyword evidence="2" id="KW-1185">Reference proteome</keyword>
<protein>
    <submittedName>
        <fullName evidence="1">Uncharacterized protein</fullName>
    </submittedName>
</protein>
<gene>
    <name evidence="1" type="ORF">B6F84_08215</name>
</gene>
<dbReference type="Proteomes" id="UP000193404">
    <property type="component" value="Chromosome"/>
</dbReference>
<dbReference type="GeneID" id="41590894"/>
<proteinExistence type="predicted"/>
<name>A0A1W6K0G1_9CREN</name>
<sequence length="93" mass="11038">MSTRWLPKWKILKVNVKGKDVDVCYDDNLKIYACPKCNPICLQGGIPDYSTYFYNKEDLINHLIAHKYSLWLKKRPTEVIEEDEDKVEENEED</sequence>
<dbReference type="STRING" id="282676.B6F84_08215"/>
<accession>A0A1W6K0G1</accession>
<dbReference type="OrthoDB" id="33957at2157"/>
<dbReference type="EMBL" id="CP020477">
    <property type="protein sequence ID" value="ARM76008.1"/>
    <property type="molecule type" value="Genomic_DNA"/>
</dbReference>
<dbReference type="AlphaFoldDB" id="A0A1W6K0G1"/>
<dbReference type="RefSeq" id="WP_148691787.1">
    <property type="nucleotide sequence ID" value="NZ_CP020477.1"/>
</dbReference>
<reference evidence="1 2" key="1">
    <citation type="submission" date="2017-03" db="EMBL/GenBank/DDBJ databases">
        <title>Sulfur activation and transportation mechanism of thermophilic Archaea Acidianus manzaensis YN-25.</title>
        <authorList>
            <person name="Ma Y."/>
            <person name="Yang Y."/>
            <person name="Xia J."/>
        </authorList>
    </citation>
    <scope>NUCLEOTIDE SEQUENCE [LARGE SCALE GENOMIC DNA]</scope>
    <source>
        <strain evidence="1 2">YN-25</strain>
    </source>
</reference>
<dbReference type="KEGG" id="aman:B6F84_08215"/>
<evidence type="ECO:0000313" key="1">
    <source>
        <dbReference type="EMBL" id="ARM76008.1"/>
    </source>
</evidence>